<dbReference type="AlphaFoldDB" id="A0A9N9WP16"/>
<keyword evidence="3" id="KW-0175">Coiled coil</keyword>
<dbReference type="SUPFAM" id="SSF48350">
    <property type="entry name" value="GTPase activation domain, GAP"/>
    <property type="match status" value="1"/>
</dbReference>
<keyword evidence="1 2" id="KW-0727">SH2 domain</keyword>
<dbReference type="Proteomes" id="UP001153620">
    <property type="component" value="Chromosome 1"/>
</dbReference>
<dbReference type="Pfam" id="PF16454">
    <property type="entry name" value="PI3K_P85_iSH2"/>
    <property type="match status" value="1"/>
</dbReference>
<name>A0A9N9WP16_9DIPT</name>
<evidence type="ECO:0000313" key="8">
    <source>
        <dbReference type="Proteomes" id="UP001153620"/>
    </source>
</evidence>
<reference evidence="7" key="2">
    <citation type="submission" date="2022-10" db="EMBL/GenBank/DDBJ databases">
        <authorList>
            <consortium name="ENA_rothamsted_submissions"/>
            <consortium name="culmorum"/>
            <person name="King R."/>
        </authorList>
    </citation>
    <scope>NUCLEOTIDE SEQUENCE</scope>
</reference>
<dbReference type="PROSITE" id="PS50238">
    <property type="entry name" value="RHOGAP"/>
    <property type="match status" value="1"/>
</dbReference>
<evidence type="ECO:0000259" key="6">
    <source>
        <dbReference type="PROSITE" id="PS50238"/>
    </source>
</evidence>
<dbReference type="InterPro" id="IPR032498">
    <property type="entry name" value="PI3K_P85_iSH2"/>
</dbReference>
<evidence type="ECO:0008006" key="9">
    <source>
        <dbReference type="Google" id="ProtNLM"/>
    </source>
</evidence>
<gene>
    <name evidence="7" type="ORF">CHIRRI_LOCUS3178</name>
</gene>
<evidence type="ECO:0000256" key="1">
    <source>
        <dbReference type="ARBA" id="ARBA00022999"/>
    </source>
</evidence>
<dbReference type="SUPFAM" id="SSF55550">
    <property type="entry name" value="SH2 domain"/>
    <property type="match status" value="2"/>
</dbReference>
<feature type="compositionally biased region" description="Polar residues" evidence="4">
    <location>
        <begin position="339"/>
        <end position="351"/>
    </location>
</feature>
<evidence type="ECO:0000256" key="3">
    <source>
        <dbReference type="SAM" id="Coils"/>
    </source>
</evidence>
<dbReference type="CDD" id="cd09942">
    <property type="entry name" value="SH2_nSH2_p85_like"/>
    <property type="match status" value="1"/>
</dbReference>
<dbReference type="FunFam" id="3.30.505.10:FF:000080">
    <property type="entry name" value="Pi3K21B, isoform C"/>
    <property type="match status" value="1"/>
</dbReference>
<dbReference type="GO" id="GO:0046935">
    <property type="term" value="F:1-phosphatidylinositol-3-kinase regulator activity"/>
    <property type="evidence" value="ECO:0007669"/>
    <property type="project" value="TreeGrafter"/>
</dbReference>
<proteinExistence type="predicted"/>
<dbReference type="InterPro" id="IPR036860">
    <property type="entry name" value="SH2_dom_sf"/>
</dbReference>
<dbReference type="SMART" id="SM00252">
    <property type="entry name" value="SH2"/>
    <property type="match status" value="2"/>
</dbReference>
<dbReference type="PROSITE" id="PS50001">
    <property type="entry name" value="SH2"/>
    <property type="match status" value="2"/>
</dbReference>
<dbReference type="Gene3D" id="1.10.555.10">
    <property type="entry name" value="Rho GTPase activation protein"/>
    <property type="match status" value="1"/>
</dbReference>
<dbReference type="InterPro" id="IPR035022">
    <property type="entry name" value="PI3kinase_P85_nSH2"/>
</dbReference>
<dbReference type="Pfam" id="PF00017">
    <property type="entry name" value="SH2"/>
    <property type="match status" value="2"/>
</dbReference>
<dbReference type="Pfam" id="PF00620">
    <property type="entry name" value="RhoGAP"/>
    <property type="match status" value="1"/>
</dbReference>
<feature type="domain" description="SH2" evidence="5">
    <location>
        <begin position="646"/>
        <end position="741"/>
    </location>
</feature>
<dbReference type="GO" id="GO:0008286">
    <property type="term" value="P:insulin receptor signaling pathway"/>
    <property type="evidence" value="ECO:0007669"/>
    <property type="project" value="TreeGrafter"/>
</dbReference>
<feature type="compositionally biased region" description="Low complexity" evidence="4">
    <location>
        <begin position="17"/>
        <end position="26"/>
    </location>
</feature>
<dbReference type="GO" id="GO:0046854">
    <property type="term" value="P:phosphatidylinositol phosphate biosynthetic process"/>
    <property type="evidence" value="ECO:0007669"/>
    <property type="project" value="TreeGrafter"/>
</dbReference>
<evidence type="ECO:0000259" key="5">
    <source>
        <dbReference type="PROSITE" id="PS50001"/>
    </source>
</evidence>
<dbReference type="Gene3D" id="1.10.287.1490">
    <property type="match status" value="1"/>
</dbReference>
<dbReference type="Gene3D" id="3.30.505.10">
    <property type="entry name" value="SH2 domain"/>
    <property type="match status" value="2"/>
</dbReference>
<accession>A0A9N9WP16</accession>
<feature type="compositionally biased region" description="Polar residues" evidence="4">
    <location>
        <begin position="1"/>
        <end position="11"/>
    </location>
</feature>
<evidence type="ECO:0000256" key="2">
    <source>
        <dbReference type="PROSITE-ProRule" id="PRU00191"/>
    </source>
</evidence>
<dbReference type="GO" id="GO:0005942">
    <property type="term" value="C:phosphatidylinositol 3-kinase complex"/>
    <property type="evidence" value="ECO:0007669"/>
    <property type="project" value="TreeGrafter"/>
</dbReference>
<evidence type="ECO:0000313" key="7">
    <source>
        <dbReference type="EMBL" id="CAG9800228.1"/>
    </source>
</evidence>
<dbReference type="InterPro" id="IPR000980">
    <property type="entry name" value="SH2"/>
</dbReference>
<dbReference type="PRINTS" id="PR00401">
    <property type="entry name" value="SH2DOMAIN"/>
</dbReference>
<dbReference type="PANTHER" id="PTHR10155:SF10">
    <property type="entry name" value="PI3K21B, ISOFORM B"/>
    <property type="match status" value="1"/>
</dbReference>
<evidence type="ECO:0000256" key="4">
    <source>
        <dbReference type="SAM" id="MobiDB-lite"/>
    </source>
</evidence>
<feature type="domain" description="SH2" evidence="5">
    <location>
        <begin position="365"/>
        <end position="460"/>
    </location>
</feature>
<feature type="region of interest" description="Disordered" evidence="4">
    <location>
        <begin position="318"/>
        <end position="355"/>
    </location>
</feature>
<dbReference type="FunFam" id="3.30.505.10:FF:000100">
    <property type="entry name" value="phosphatidylinositol 3-kinase regulatory subunit gamma"/>
    <property type="match status" value="1"/>
</dbReference>
<feature type="coiled-coil region" evidence="3">
    <location>
        <begin position="561"/>
        <end position="609"/>
    </location>
</feature>
<dbReference type="PRINTS" id="PR00678">
    <property type="entry name" value="PI3KINASEP85"/>
</dbReference>
<dbReference type="OrthoDB" id="3175255at2759"/>
<sequence>MAQIPTSTDAPQPQPPSSSSLSSSSIINNSSNSNNIGIFGVDLSLSYDAKSEAPLIIVLLTSEIERQARTQTNLDLYKLYRTKIPLDNLIELRDVLNTTNDQLLKIDLTKYEIQYLVSIMKRFLRELPDPLVPVEYYDRFINILKQYADKSVVHLMHLINNELPENHRMTLKWIMAHLCRICCMQFDRGIQELPLPLVQCFCHIFLRPMWPDIVKIVYNTPEHIRIMEMLLLNGDWHIKLPDFVCAPALPPRKNSSRIGVIKPSAVVSPQPHISQPSHYNSIPYPVKPTQQQPLQENFYTVTMMNPHSTLANITNTGQMKQQAMPGKQSSQQKSIGSLPLTTPSNQMTPTSGAKPDSMCLHDAEWYWGNISRDEVKEKLMDARDGTFLVRDASNGCGEYTLTLKKDGTDRVIKIFHNSGRYGFLKESVHFTSVVELIDFHRTRSLKDYNSVLDVKLLYPVSRFSHDEEYRNLLENKDALVQKFVDITTEIKNLYHSLEQLSDVYKRTESDIGFKRQAQDAFKEAEDMFKEQMQIQERYRKEAQPHEFKSLDENSELLRHRLSALEDCKRNLESDLDIQRRQHQKLEMDINKLKLEINALLRQEKRLKQMMLTHNIPDQLIKRIMEEGTSAWINQDNVEHTFAESCWYFPKYSRSDAERVLAEAPTGTFLIRPSSASRAYALSIMCNEQVNHCMIYQTENGLYGFAEPFIIYKSLKELVLHYRTNSLEEHNESLKTTLKHPLREYLSTRESSSSTMS</sequence>
<dbReference type="InterPro" id="IPR008936">
    <property type="entry name" value="Rho_GTPase_activation_prot"/>
</dbReference>
<organism evidence="7 8">
    <name type="scientific">Chironomus riparius</name>
    <dbReference type="NCBI Taxonomy" id="315576"/>
    <lineage>
        <taxon>Eukaryota</taxon>
        <taxon>Metazoa</taxon>
        <taxon>Ecdysozoa</taxon>
        <taxon>Arthropoda</taxon>
        <taxon>Hexapoda</taxon>
        <taxon>Insecta</taxon>
        <taxon>Pterygota</taxon>
        <taxon>Neoptera</taxon>
        <taxon>Endopterygota</taxon>
        <taxon>Diptera</taxon>
        <taxon>Nematocera</taxon>
        <taxon>Chironomoidea</taxon>
        <taxon>Chironomidae</taxon>
        <taxon>Chironominae</taxon>
        <taxon>Chironomus</taxon>
    </lineage>
</organism>
<dbReference type="EMBL" id="OU895877">
    <property type="protein sequence ID" value="CAG9800228.1"/>
    <property type="molecule type" value="Genomic_DNA"/>
</dbReference>
<keyword evidence="8" id="KW-1185">Reference proteome</keyword>
<reference evidence="7" key="1">
    <citation type="submission" date="2022-01" db="EMBL/GenBank/DDBJ databases">
        <authorList>
            <person name="King R."/>
        </authorList>
    </citation>
    <scope>NUCLEOTIDE SEQUENCE</scope>
</reference>
<feature type="region of interest" description="Disordered" evidence="4">
    <location>
        <begin position="1"/>
        <end position="26"/>
    </location>
</feature>
<protein>
    <recommendedName>
        <fullName evidence="9">Phosphatidylinositol 3-kinase regulatory subunit alpha</fullName>
    </recommendedName>
</protein>
<dbReference type="SMART" id="SM00324">
    <property type="entry name" value="RhoGAP"/>
    <property type="match status" value="1"/>
</dbReference>
<dbReference type="PANTHER" id="PTHR10155">
    <property type="entry name" value="PHOSPHATIDYLINOSITOL 3-KINASE REGULATORY SUBUNIT"/>
    <property type="match status" value="1"/>
</dbReference>
<dbReference type="CDD" id="cd00159">
    <property type="entry name" value="RhoGAP"/>
    <property type="match status" value="1"/>
</dbReference>
<dbReference type="InterPro" id="IPR000198">
    <property type="entry name" value="RhoGAP_dom"/>
</dbReference>
<feature type="domain" description="Rho-GAP" evidence="6">
    <location>
        <begin position="41"/>
        <end position="238"/>
    </location>
</feature>